<dbReference type="PANTHER" id="PTHR11056:SF0">
    <property type="entry name" value="HOMOGENTISATE 1,2-DIOXYGENASE"/>
    <property type="match status" value="1"/>
</dbReference>
<organism evidence="11 12">
    <name type="scientific">Armatimonas rosea</name>
    <dbReference type="NCBI Taxonomy" id="685828"/>
    <lineage>
        <taxon>Bacteria</taxon>
        <taxon>Bacillati</taxon>
        <taxon>Armatimonadota</taxon>
        <taxon>Armatimonadia</taxon>
        <taxon>Armatimonadales</taxon>
        <taxon>Armatimonadaceae</taxon>
        <taxon>Armatimonas</taxon>
    </lineage>
</organism>
<feature type="domain" description="Homogentisate 1,2-dioxygenase N-terminal" evidence="10">
    <location>
        <begin position="62"/>
        <end position="249"/>
    </location>
</feature>
<evidence type="ECO:0000259" key="10">
    <source>
        <dbReference type="Pfam" id="PF20510"/>
    </source>
</evidence>
<dbReference type="GO" id="GO:0005737">
    <property type="term" value="C:cytoplasm"/>
    <property type="evidence" value="ECO:0007669"/>
    <property type="project" value="TreeGrafter"/>
</dbReference>
<feature type="binding site" evidence="8">
    <location>
        <position position="336"/>
    </location>
    <ligand>
        <name>homogentisate</name>
        <dbReference type="ChEBI" id="CHEBI:16169"/>
    </ligand>
</feature>
<dbReference type="InterPro" id="IPR005708">
    <property type="entry name" value="Homogentis_dOase"/>
</dbReference>
<keyword evidence="6 8" id="KW-0408">Iron</keyword>
<dbReference type="EMBL" id="JACHGW010000004">
    <property type="protein sequence ID" value="MBB6052297.1"/>
    <property type="molecule type" value="Genomic_DNA"/>
</dbReference>
<feature type="binding site" evidence="8">
    <location>
        <position position="336"/>
    </location>
    <ligand>
        <name>Fe cation</name>
        <dbReference type="ChEBI" id="CHEBI:24875"/>
    </ligand>
</feature>
<keyword evidence="4 11" id="KW-0223">Dioxygenase</keyword>
<feature type="domain" description="Homogentisate 1,2-dioxygenase C-terminal" evidence="9">
    <location>
        <begin position="272"/>
        <end position="384"/>
    </location>
</feature>
<comment type="cofactor">
    <cofactor evidence="1 8">
        <name>Fe cation</name>
        <dbReference type="ChEBI" id="CHEBI:24875"/>
    </cofactor>
</comment>
<evidence type="ECO:0000256" key="8">
    <source>
        <dbReference type="PIRSR" id="PIRSR605708-2"/>
    </source>
</evidence>
<dbReference type="Gene3D" id="2.60.120.10">
    <property type="entry name" value="Jelly Rolls"/>
    <property type="match status" value="1"/>
</dbReference>
<evidence type="ECO:0000313" key="11">
    <source>
        <dbReference type="EMBL" id="MBB6052297.1"/>
    </source>
</evidence>
<dbReference type="SUPFAM" id="SSF51182">
    <property type="entry name" value="RmlC-like cupins"/>
    <property type="match status" value="1"/>
</dbReference>
<keyword evidence="5 11" id="KW-0560">Oxidoreductase</keyword>
<accession>A0A7W9SSZ3</accession>
<evidence type="ECO:0000256" key="2">
    <source>
        <dbReference type="ARBA" id="ARBA00007757"/>
    </source>
</evidence>
<feature type="binding site" evidence="8">
    <location>
        <position position="300"/>
    </location>
    <ligand>
        <name>Fe cation</name>
        <dbReference type="ChEBI" id="CHEBI:24875"/>
    </ligand>
</feature>
<evidence type="ECO:0000256" key="7">
    <source>
        <dbReference type="PIRSR" id="PIRSR605708-1"/>
    </source>
</evidence>
<evidence type="ECO:0000256" key="1">
    <source>
        <dbReference type="ARBA" id="ARBA00001962"/>
    </source>
</evidence>
<evidence type="ECO:0000259" key="9">
    <source>
        <dbReference type="Pfam" id="PF04209"/>
    </source>
</evidence>
<dbReference type="AlphaFoldDB" id="A0A7W9SSZ3"/>
<comment type="caution">
    <text evidence="11">The sequence shown here is derived from an EMBL/GenBank/DDBJ whole genome shotgun (WGS) entry which is preliminary data.</text>
</comment>
<dbReference type="Proteomes" id="UP000520814">
    <property type="component" value="Unassembled WGS sequence"/>
</dbReference>
<sequence length="387" mass="43815">MAHYVKLGEIPRKRHTQFRKPDGSLYAEEVFGTKGFSGIASILYHANLPTQVAEYQYLGDLTPETLEFEPLRHRHLKTHLLRPGGDPVAGRVPFLVNSDVALALVRPTEPMEYFYKNADGDDLLFVHEGTGRLETLFGTLPYRPGDYLVIPRGTIYRVVCDPGPTTMLLTESAASTIEPPERYRNEYGQFLEHAPFCERDIRVPEAPLFHDEKGRFEVRIKARGHLTAYFYDFHPLDVIGWDGFLYPYALSIHDFEPLTGSIHQPPPSHQTFEAHNFVVCSFVPRMLDYHPDAIPIPYNHSNLDSDEVLYYVNGNFASRRGIEVGSVTLHPSGLPHGPQPGAVEASLGKTRTEELAVMVDTFRPLKLTKAALALEDDNYPYSWRPRP</sequence>
<dbReference type="InterPro" id="IPR014710">
    <property type="entry name" value="RmlC-like_jellyroll"/>
</dbReference>
<feature type="active site" description="Proton acceptor" evidence="7">
    <location>
        <position position="263"/>
    </location>
</feature>
<dbReference type="Pfam" id="PF20510">
    <property type="entry name" value="HgmA_N"/>
    <property type="match status" value="1"/>
</dbReference>
<dbReference type="GO" id="GO:0006570">
    <property type="term" value="P:tyrosine metabolic process"/>
    <property type="evidence" value="ECO:0007669"/>
    <property type="project" value="InterPro"/>
</dbReference>
<keyword evidence="12" id="KW-1185">Reference proteome</keyword>
<reference evidence="11 12" key="1">
    <citation type="submission" date="2020-08" db="EMBL/GenBank/DDBJ databases">
        <title>Genomic Encyclopedia of Type Strains, Phase IV (KMG-IV): sequencing the most valuable type-strain genomes for metagenomic binning, comparative biology and taxonomic classification.</title>
        <authorList>
            <person name="Goeker M."/>
        </authorList>
    </citation>
    <scope>NUCLEOTIDE SEQUENCE [LARGE SCALE GENOMIC DNA]</scope>
    <source>
        <strain evidence="11 12">DSM 23562</strain>
    </source>
</reference>
<comment type="similarity">
    <text evidence="2">Belongs to the homogentisate dioxygenase family.</text>
</comment>
<dbReference type="GO" id="GO:0006559">
    <property type="term" value="P:L-phenylalanine catabolic process"/>
    <property type="evidence" value="ECO:0007669"/>
    <property type="project" value="InterPro"/>
</dbReference>
<dbReference type="InterPro" id="IPR046451">
    <property type="entry name" value="HgmA_C"/>
</dbReference>
<evidence type="ECO:0000256" key="6">
    <source>
        <dbReference type="ARBA" id="ARBA00023004"/>
    </source>
</evidence>
<protein>
    <submittedName>
        <fullName evidence="11">Homogentisate 1,2-dioxygenase</fullName>
        <ecNumber evidence="11">1.13.11.5</ecNumber>
    </submittedName>
</protein>
<dbReference type="PANTHER" id="PTHR11056">
    <property type="entry name" value="HOMOGENTISATE 1,2-DIOXYGENASE"/>
    <property type="match status" value="1"/>
</dbReference>
<evidence type="ECO:0000313" key="12">
    <source>
        <dbReference type="Proteomes" id="UP000520814"/>
    </source>
</evidence>
<dbReference type="InterPro" id="IPR011051">
    <property type="entry name" value="RmlC_Cupin_sf"/>
</dbReference>
<evidence type="ECO:0000256" key="5">
    <source>
        <dbReference type="ARBA" id="ARBA00023002"/>
    </source>
</evidence>
<keyword evidence="3 8" id="KW-0479">Metal-binding</keyword>
<feature type="binding site" evidence="8">
    <location>
        <position position="306"/>
    </location>
    <ligand>
        <name>Fe cation</name>
        <dbReference type="ChEBI" id="CHEBI:24875"/>
    </ligand>
</feature>
<evidence type="ECO:0000256" key="4">
    <source>
        <dbReference type="ARBA" id="ARBA00022964"/>
    </source>
</evidence>
<proteinExistence type="inferred from homology"/>
<dbReference type="GO" id="GO:0004411">
    <property type="term" value="F:homogentisate 1,2-dioxygenase activity"/>
    <property type="evidence" value="ECO:0007669"/>
    <property type="project" value="UniProtKB-EC"/>
</dbReference>
<dbReference type="RefSeq" id="WP_184201084.1">
    <property type="nucleotide sequence ID" value="NZ_JACHGW010000004.1"/>
</dbReference>
<gene>
    <name evidence="11" type="ORF">HNQ39_004118</name>
</gene>
<name>A0A7W9SSZ3_ARMRO</name>
<evidence type="ECO:0000256" key="3">
    <source>
        <dbReference type="ARBA" id="ARBA00022723"/>
    </source>
</evidence>
<dbReference type="GO" id="GO:0046872">
    <property type="term" value="F:metal ion binding"/>
    <property type="evidence" value="ECO:0007669"/>
    <property type="project" value="UniProtKB-KW"/>
</dbReference>
<dbReference type="Pfam" id="PF04209">
    <property type="entry name" value="HgmA_C"/>
    <property type="match status" value="1"/>
</dbReference>
<dbReference type="EC" id="1.13.11.5" evidence="11"/>
<dbReference type="InterPro" id="IPR046452">
    <property type="entry name" value="HgmA_N"/>
</dbReference>